<dbReference type="PANTHER" id="PTHR43174:SF3">
    <property type="entry name" value="UDP-N-ACETYLGLUCOSAMINE 2-EPIMERASE"/>
    <property type="match status" value="1"/>
</dbReference>
<dbReference type="GO" id="GO:0006047">
    <property type="term" value="P:UDP-N-acetylglucosamine metabolic process"/>
    <property type="evidence" value="ECO:0007669"/>
    <property type="project" value="InterPro"/>
</dbReference>
<dbReference type="PANTHER" id="PTHR43174">
    <property type="entry name" value="UDP-N-ACETYLGLUCOSAMINE 2-EPIMERASE"/>
    <property type="match status" value="1"/>
</dbReference>
<dbReference type="InterPro" id="IPR003331">
    <property type="entry name" value="UDP_GlcNAc_Epimerase_2_dom"/>
</dbReference>
<dbReference type="SUPFAM" id="SSF53756">
    <property type="entry name" value="UDP-Glycosyltransferase/glycogen phosphorylase"/>
    <property type="match status" value="1"/>
</dbReference>
<gene>
    <name evidence="2" type="ORF">METZ01_LOCUS430984</name>
</gene>
<sequence length="266" mass="28635">MSRSICVVTGSRADYGLLRWVMEDIEAAEDLTLQIVASGMHLSSRFGQTLDAIEADGLTVDWEVEMLLASDTPSGVTKSIGIGIIGFADAFERLKPEIVVILGDRFEALAATVAAIVARIPIAHIHGGEVTEGALDDAFRHAITKMASLHFVAAEPYRRRVVQLGESEETVFMVGGMGLDSIERLKLLDRPELEDSLGCQLGTKSLLVTFHPVTLEAESSLAQLGELLAALKERGDTRLIFTLPNADPGGHSHAGLIEEFARSNSN</sequence>
<dbReference type="InterPro" id="IPR029767">
    <property type="entry name" value="WecB-like"/>
</dbReference>
<accession>A0A382Y4S1</accession>
<evidence type="ECO:0000259" key="1">
    <source>
        <dbReference type="Pfam" id="PF02350"/>
    </source>
</evidence>
<dbReference type="GO" id="GO:0004553">
    <property type="term" value="F:hydrolase activity, hydrolyzing O-glycosyl compounds"/>
    <property type="evidence" value="ECO:0007669"/>
    <property type="project" value="InterPro"/>
</dbReference>
<feature type="non-terminal residue" evidence="2">
    <location>
        <position position="266"/>
    </location>
</feature>
<dbReference type="InterPro" id="IPR020004">
    <property type="entry name" value="UDP-GlcNAc_Epase"/>
</dbReference>
<dbReference type="Gene3D" id="3.40.50.2000">
    <property type="entry name" value="Glycogen Phosphorylase B"/>
    <property type="match status" value="2"/>
</dbReference>
<evidence type="ECO:0000313" key="2">
    <source>
        <dbReference type="EMBL" id="SVD78130.1"/>
    </source>
</evidence>
<organism evidence="2">
    <name type="scientific">marine metagenome</name>
    <dbReference type="NCBI Taxonomy" id="408172"/>
    <lineage>
        <taxon>unclassified sequences</taxon>
        <taxon>metagenomes</taxon>
        <taxon>ecological metagenomes</taxon>
    </lineage>
</organism>
<name>A0A382Y4S1_9ZZZZ</name>
<dbReference type="EMBL" id="UINC01172844">
    <property type="protein sequence ID" value="SVD78130.1"/>
    <property type="molecule type" value="Genomic_DNA"/>
</dbReference>
<dbReference type="AlphaFoldDB" id="A0A382Y4S1"/>
<proteinExistence type="predicted"/>
<protein>
    <recommendedName>
        <fullName evidence="1">UDP-N-acetylglucosamine 2-epimerase domain-containing protein</fullName>
    </recommendedName>
</protein>
<feature type="domain" description="UDP-N-acetylglucosamine 2-epimerase" evidence="1">
    <location>
        <begin position="24"/>
        <end position="260"/>
    </location>
</feature>
<dbReference type="Pfam" id="PF02350">
    <property type="entry name" value="Epimerase_2"/>
    <property type="match status" value="1"/>
</dbReference>
<reference evidence="2" key="1">
    <citation type="submission" date="2018-05" db="EMBL/GenBank/DDBJ databases">
        <authorList>
            <person name="Lanie J.A."/>
            <person name="Ng W.-L."/>
            <person name="Kazmierczak K.M."/>
            <person name="Andrzejewski T.M."/>
            <person name="Davidsen T.M."/>
            <person name="Wayne K.J."/>
            <person name="Tettelin H."/>
            <person name="Glass J.I."/>
            <person name="Rusch D."/>
            <person name="Podicherti R."/>
            <person name="Tsui H.-C.T."/>
            <person name="Winkler M.E."/>
        </authorList>
    </citation>
    <scope>NUCLEOTIDE SEQUENCE</scope>
</reference>
<dbReference type="NCBIfam" id="TIGR03568">
    <property type="entry name" value="NeuC_NnaA"/>
    <property type="match status" value="1"/>
</dbReference>